<accession>Q6MAL0</accession>
<proteinExistence type="predicted"/>
<evidence type="ECO:0000256" key="1">
    <source>
        <dbReference type="SAM" id="MobiDB-lite"/>
    </source>
</evidence>
<evidence type="ECO:0000313" key="3">
    <source>
        <dbReference type="Proteomes" id="UP000000529"/>
    </source>
</evidence>
<name>Q6MAL0_PARUW</name>
<protein>
    <submittedName>
        <fullName evidence="2">Uncharacterized protein</fullName>
    </submittedName>
</protein>
<gene>
    <name evidence="2" type="ORF">PC_RS07960</name>
</gene>
<organism evidence="2 3">
    <name type="scientific">Protochlamydia amoebophila (strain UWE25)</name>
    <dbReference type="NCBI Taxonomy" id="264201"/>
    <lineage>
        <taxon>Bacteria</taxon>
        <taxon>Pseudomonadati</taxon>
        <taxon>Chlamydiota</taxon>
        <taxon>Chlamydiia</taxon>
        <taxon>Parachlamydiales</taxon>
        <taxon>Parachlamydiaceae</taxon>
        <taxon>Candidatus Protochlamydia</taxon>
    </lineage>
</organism>
<feature type="compositionally biased region" description="Basic residues" evidence="1">
    <location>
        <begin position="66"/>
        <end position="78"/>
    </location>
</feature>
<reference evidence="2 3" key="1">
    <citation type="journal article" date="2004" name="Science">
        <title>Illuminating the evolutionary history of chlamydiae.</title>
        <authorList>
            <person name="Horn M."/>
            <person name="Collingro A."/>
            <person name="Schmitz-Esser S."/>
            <person name="Beier C.L."/>
            <person name="Purkhold U."/>
            <person name="Fartmann B."/>
            <person name="Brandt P."/>
            <person name="Nyakatura G.J."/>
            <person name="Droege M."/>
            <person name="Frishman D."/>
            <person name="Rattei T."/>
            <person name="Mewes H."/>
            <person name="Wagner M."/>
        </authorList>
    </citation>
    <scope>NUCLEOTIDE SEQUENCE [LARGE SCALE GENOMIC DNA]</scope>
    <source>
        <strain evidence="2 3">UWE25</strain>
    </source>
</reference>
<dbReference type="EMBL" id="BX908798">
    <property type="protein sequence ID" value="CAF24389.1"/>
    <property type="molecule type" value="Genomic_DNA"/>
</dbReference>
<dbReference type="STRING" id="264201.pc1665"/>
<sequence length="78" mass="9403">MTKIGFACPKKIKNKVLLKFIKSHLDSLFRETSAHFSVTIQAVFMLVNDKKRRHFIKNRKEDKRTKFQKRRKISIKNR</sequence>
<keyword evidence="3" id="KW-1185">Reference proteome</keyword>
<evidence type="ECO:0000313" key="2">
    <source>
        <dbReference type="EMBL" id="CAF24389.1"/>
    </source>
</evidence>
<feature type="region of interest" description="Disordered" evidence="1">
    <location>
        <begin position="57"/>
        <end position="78"/>
    </location>
</feature>
<dbReference type="Proteomes" id="UP000000529">
    <property type="component" value="Chromosome"/>
</dbReference>
<dbReference type="KEGG" id="pcu:PC_RS07960"/>
<dbReference type="HOGENOM" id="CLU_2618843_0_0_0"/>
<dbReference type="AlphaFoldDB" id="Q6MAL0"/>